<organism evidence="2 3">
    <name type="scientific">Pocillopora meandrina</name>
    <dbReference type="NCBI Taxonomy" id="46732"/>
    <lineage>
        <taxon>Eukaryota</taxon>
        <taxon>Metazoa</taxon>
        <taxon>Cnidaria</taxon>
        <taxon>Anthozoa</taxon>
        <taxon>Hexacorallia</taxon>
        <taxon>Scleractinia</taxon>
        <taxon>Astrocoeniina</taxon>
        <taxon>Pocilloporidae</taxon>
        <taxon>Pocillopora</taxon>
    </lineage>
</organism>
<feature type="signal peptide" evidence="1">
    <location>
        <begin position="1"/>
        <end position="22"/>
    </location>
</feature>
<comment type="caution">
    <text evidence="2">The sequence shown here is derived from an EMBL/GenBank/DDBJ whole genome shotgun (WGS) entry which is preliminary data.</text>
</comment>
<gene>
    <name evidence="2" type="ORF">PMEA_00007751</name>
</gene>
<sequence>MKLSSSLRVILGLLSLSLVCQAEDDFDKEDISSAEHLLQKIVPLGSMPSMPDGFPSLSELKTDKFEYSTNKGKVTVTADLEDPVSLLGQGMTLNDVKMTFNYDKNRPEGKWQFNAEGKWKQGNMTAKVKIEESKIGDHHTMVAAADRLNVYDVASELSEKKSVEHAGMNVDTLKELFLTNVEMYSVFKGNDDYVFMISGDPLLSDTHSTDCKVFIHKTPGKKSVFSVLLEFKHDLPSRALIKLVSDDLFKIPFINHLIAKTRVFRKSRTNFGFVASTGDVDKLPLKSFGDGILADELQAHISKGLTLLLPFRLGSEERKPVKVAVVVNPPLVKFITSRHEQVSVEQTLKALSPSSRIRVLPNGFPDLSSVNIDHFSYNIHQETFTVHAKLSDTVAVIPGLLNVSETDVTFRHRVGDEFNTWSFEGHGVSELGGAKANITLKTEEETKVVFITGKAEKMSVKLLAQQYGLSFIPDAESDAIVQNSQMSDFDFIQPKIKSATSDKQKNRYIHISGLGNFPGVDKATEAEAVVYEDKGKLKTSVGFIFPKIPMPFIIEALTGYDVDKLKKLLRNSFNTSLVLSLDDDDSLFENPTLSGLSFERGISMVGLFRMPGECRHDKMCKAAKSMLESDQWYRIQGLVKRDGFNLAGMVNRNYVLGNGLVLRDNMLQLTINDDSSFNVQSKLTFPKEQLSFAGNINFDNGSVELSMKSEDAIYRSHNGGYLTFDQLSLNTEIMNSVPLQKLPLTGRMTLGKSGSGHEITAPCSISYQAMQPDYSRVESKLSEVTMYHVAEAMGINATLPFPLAYAPFVGGLEVIYDPAMKTKTNLTMRGKLHIFDRHFDSAVEMNNSDHIHLTSSYTKSPFVLSDGFIVVQESKEISKSGPRLDVSIAPFDVKVKLVGFARVLGTGSPTEIKISDSGTEFPVQGNLFDISSTGLYVSSPEVLGNSEASSFQAYGCLPGIHDKVLSAVDTLIKAAATEADNFIHQATDNLKEAKNYYRKATKNEEYYRQKLDEEENILNERNREVWLAEQRYNSSCKLNQCTKSCIGCPDWNRCCTRDVFGSCVECPSWNKCCYKTGDPVCVASNHGCDHIRRVASGNLEDARDIYFDQKRRVNNVTQSVFDAEFSKGKTKAVLDAAGKALSLIDRDSTIGIEASKSIKHVGLENVLKIQSICFQAPVDSLATSCINMSVNASVMGSDEVKTLPFHACLNKELVPRMARFLANYLFPDIGSSKQKRSLINEEKNSLPESVRGEGKLTTFLRRRGLVRRTRDAETADERENIEPFWDLIQQHDPLKEVKKGAPPSHPSMGNLKRKWKIPATKTGKCKIYHQLLDICRDMMKTVKKMYGTYMYERYLFAKEKDHFTRKLKRVTKQLEISARQVSGTEDQMERIKRSLNFVSDGVQKWEKKCDEALKHQETISVKAWVKAMDSRITSLGGEGVERFLGNLFRAFDGLFESSSLPPKAAGKAVTIMQRVRQIKAAFNQIFMKDITLGRANYHADRVLYDIAEIANIKIYCHKKKK</sequence>
<accession>A0AAU9WLD4</accession>
<keyword evidence="3" id="KW-1185">Reference proteome</keyword>
<keyword evidence="1" id="KW-0732">Signal</keyword>
<dbReference type="Proteomes" id="UP001159428">
    <property type="component" value="Unassembled WGS sequence"/>
</dbReference>
<evidence type="ECO:0000313" key="3">
    <source>
        <dbReference type="Proteomes" id="UP001159428"/>
    </source>
</evidence>
<evidence type="ECO:0000313" key="2">
    <source>
        <dbReference type="EMBL" id="CAH3118043.1"/>
    </source>
</evidence>
<protein>
    <submittedName>
        <fullName evidence="2">Uncharacterized protein</fullName>
    </submittedName>
</protein>
<reference evidence="2 3" key="1">
    <citation type="submission" date="2022-05" db="EMBL/GenBank/DDBJ databases">
        <authorList>
            <consortium name="Genoscope - CEA"/>
            <person name="William W."/>
        </authorList>
    </citation>
    <scope>NUCLEOTIDE SEQUENCE [LARGE SCALE GENOMIC DNA]</scope>
</reference>
<name>A0AAU9WLD4_9CNID</name>
<evidence type="ECO:0000256" key="1">
    <source>
        <dbReference type="SAM" id="SignalP"/>
    </source>
</evidence>
<feature type="chain" id="PRO_5043751199" evidence="1">
    <location>
        <begin position="23"/>
        <end position="1521"/>
    </location>
</feature>
<proteinExistence type="predicted"/>
<dbReference type="EMBL" id="CALNXJ010000016">
    <property type="protein sequence ID" value="CAH3118043.1"/>
    <property type="molecule type" value="Genomic_DNA"/>
</dbReference>